<keyword evidence="2" id="KW-1185">Reference proteome</keyword>
<name>A0ABT0SVL2_9GAMM</name>
<dbReference type="RefSeq" id="WP_250084273.1">
    <property type="nucleotide sequence ID" value="NZ_JAMJPJ010000047.1"/>
</dbReference>
<comment type="caution">
    <text evidence="1">The sequence shown here is derived from an EMBL/GenBank/DDBJ whole genome shotgun (WGS) entry which is preliminary data.</text>
</comment>
<dbReference type="Proteomes" id="UP001165308">
    <property type="component" value="Unassembled WGS sequence"/>
</dbReference>
<dbReference type="EMBL" id="JAMJPJ010000047">
    <property type="protein sequence ID" value="MCL7931633.1"/>
    <property type="molecule type" value="Genomic_DNA"/>
</dbReference>
<proteinExistence type="predicted"/>
<accession>A0ABT0SVL2</accession>
<evidence type="ECO:0000313" key="1">
    <source>
        <dbReference type="EMBL" id="MCL7931633.1"/>
    </source>
</evidence>
<gene>
    <name evidence="1" type="ORF">M8006_16880</name>
</gene>
<organism evidence="1 2">
    <name type="scientific">Halomonas llamarensis</name>
    <dbReference type="NCBI Taxonomy" id="2945104"/>
    <lineage>
        <taxon>Bacteria</taxon>
        <taxon>Pseudomonadati</taxon>
        <taxon>Pseudomonadota</taxon>
        <taxon>Gammaproteobacteria</taxon>
        <taxon>Oceanospirillales</taxon>
        <taxon>Halomonadaceae</taxon>
        <taxon>Halomonas</taxon>
    </lineage>
</organism>
<reference evidence="1" key="1">
    <citation type="submission" date="2022-05" db="EMBL/GenBank/DDBJ databases">
        <title>Halomonas geminus sp. nov. and Halomonas llamarensis sp. nov. isolated from high-altitude salars of the Atacama Desert.</title>
        <authorList>
            <person name="Hintersatz C."/>
            <person name="Rojas L.A."/>
            <person name="Wei T.-S."/>
            <person name="Kutschke S."/>
            <person name="Lehmann F."/>
            <person name="Jain R."/>
            <person name="Pollmann K."/>
        </authorList>
    </citation>
    <scope>NUCLEOTIDE SEQUENCE</scope>
    <source>
        <strain evidence="1">ATCHA</strain>
    </source>
</reference>
<sequence length="284" mass="31986">MILYKYVSHDVGMKILEGNSIGFTKPKYFNDPFESEAAFPPSDSANPIDRMLRQTANVGLRGVLKDSYGVLSLTRQSLNPLMWAHYANQHKGMVIGIDCTINEFTCEKSNTIPVQYGNVIYSETKPNSPLLKNASFDLSKSFSFSLDHFEKLQRYFLFKASCWSYEEEVRVVKCLEAIEGSSPNKSGLILSKDERGHALQLLKLPKGAIKEVYLGERSAELHIDQAPHIISTIRSYQPQAQIYGCKISEESWTLDSFDLEGTVNAMQRAPKLNNNHTSVSFKNS</sequence>
<dbReference type="InterPro" id="IPR021352">
    <property type="entry name" value="DUF2971"/>
</dbReference>
<evidence type="ECO:0000313" key="2">
    <source>
        <dbReference type="Proteomes" id="UP001165308"/>
    </source>
</evidence>
<dbReference type="Pfam" id="PF11185">
    <property type="entry name" value="DUF2971"/>
    <property type="match status" value="1"/>
</dbReference>
<protein>
    <submittedName>
        <fullName evidence="1">DUF2971 domain-containing protein</fullName>
    </submittedName>
</protein>